<dbReference type="InterPro" id="IPR036661">
    <property type="entry name" value="Luciferase-like_sf"/>
</dbReference>
<dbReference type="SUPFAM" id="SSF53901">
    <property type="entry name" value="Thiolase-like"/>
    <property type="match status" value="1"/>
</dbReference>
<name>A0A2P8I0X7_SACCR</name>
<gene>
    <name evidence="9" type="ORF">B0I31_11569</name>
</gene>
<organism evidence="9 10">
    <name type="scientific">Saccharothrix carnea</name>
    <dbReference type="NCBI Taxonomy" id="1280637"/>
    <lineage>
        <taxon>Bacteria</taxon>
        <taxon>Bacillati</taxon>
        <taxon>Actinomycetota</taxon>
        <taxon>Actinomycetes</taxon>
        <taxon>Pseudonocardiales</taxon>
        <taxon>Pseudonocardiaceae</taxon>
        <taxon>Saccharothrix</taxon>
    </lineage>
</organism>
<dbReference type="FunFam" id="3.30.300.30:FF:000010">
    <property type="entry name" value="Enterobactin synthetase component F"/>
    <property type="match status" value="1"/>
</dbReference>
<dbReference type="SMART" id="SM00823">
    <property type="entry name" value="PKS_PP"/>
    <property type="match status" value="3"/>
</dbReference>
<dbReference type="SUPFAM" id="SSF55048">
    <property type="entry name" value="Probable ACP-binding domain of malonyl-CoA ACP transacylase"/>
    <property type="match status" value="1"/>
</dbReference>
<dbReference type="SUPFAM" id="SSF56801">
    <property type="entry name" value="Acetyl-CoA synthetase-like"/>
    <property type="match status" value="2"/>
</dbReference>
<dbReference type="InterPro" id="IPR036736">
    <property type="entry name" value="ACP-like_sf"/>
</dbReference>
<dbReference type="SUPFAM" id="SSF52151">
    <property type="entry name" value="FabD/lysophospholipase-like"/>
    <property type="match status" value="1"/>
</dbReference>
<reference evidence="9 10" key="1">
    <citation type="submission" date="2018-03" db="EMBL/GenBank/DDBJ databases">
        <title>Genomic Encyclopedia of Type Strains, Phase III (KMG-III): the genomes of soil and plant-associated and newly described type strains.</title>
        <authorList>
            <person name="Whitman W."/>
        </authorList>
    </citation>
    <scope>NUCLEOTIDE SEQUENCE [LARGE SCALE GENOMIC DNA]</scope>
    <source>
        <strain evidence="9 10">CGMCC 4.7097</strain>
    </source>
</reference>
<dbReference type="Gene3D" id="3.30.559.30">
    <property type="entry name" value="Nonribosomal peptide synthetase, condensation domain"/>
    <property type="match status" value="2"/>
</dbReference>
<dbReference type="InterPro" id="IPR011251">
    <property type="entry name" value="Luciferase-like_dom"/>
</dbReference>
<dbReference type="InterPro" id="IPR020841">
    <property type="entry name" value="PKS_Beta-ketoAc_synthase_dom"/>
</dbReference>
<comment type="cofactor">
    <cofactor evidence="1">
        <name>pantetheine 4'-phosphate</name>
        <dbReference type="ChEBI" id="CHEBI:47942"/>
    </cofactor>
</comment>
<dbReference type="InterPro" id="IPR014031">
    <property type="entry name" value="Ketoacyl_synth_C"/>
</dbReference>
<dbReference type="Pfam" id="PF00668">
    <property type="entry name" value="Condensation"/>
    <property type="match status" value="2"/>
</dbReference>
<evidence type="ECO:0000256" key="2">
    <source>
        <dbReference type="ARBA" id="ARBA00022450"/>
    </source>
</evidence>
<evidence type="ECO:0000313" key="10">
    <source>
        <dbReference type="Proteomes" id="UP000241118"/>
    </source>
</evidence>
<dbReference type="InterPro" id="IPR042099">
    <property type="entry name" value="ANL_N_sf"/>
</dbReference>
<dbReference type="Gene3D" id="1.10.1200.10">
    <property type="entry name" value="ACP-like"/>
    <property type="match status" value="3"/>
</dbReference>
<evidence type="ECO:0000259" key="8">
    <source>
        <dbReference type="PROSITE" id="PS52004"/>
    </source>
</evidence>
<dbReference type="InterPro" id="IPR016039">
    <property type="entry name" value="Thiolase-like"/>
</dbReference>
<evidence type="ECO:0000256" key="3">
    <source>
        <dbReference type="ARBA" id="ARBA00022553"/>
    </source>
</evidence>
<dbReference type="EMBL" id="PYAX01000015">
    <property type="protein sequence ID" value="PSL52117.1"/>
    <property type="molecule type" value="Genomic_DNA"/>
</dbReference>
<dbReference type="InterPro" id="IPR023213">
    <property type="entry name" value="CAT-like_dom_sf"/>
</dbReference>
<dbReference type="SUPFAM" id="SSF47336">
    <property type="entry name" value="ACP-like"/>
    <property type="match status" value="3"/>
</dbReference>
<keyword evidence="9" id="KW-0560">Oxidoreductase</keyword>
<dbReference type="PANTHER" id="PTHR45527:SF1">
    <property type="entry name" value="FATTY ACID SYNTHASE"/>
    <property type="match status" value="1"/>
</dbReference>
<dbReference type="GO" id="GO:0005737">
    <property type="term" value="C:cytoplasm"/>
    <property type="evidence" value="ECO:0007669"/>
    <property type="project" value="TreeGrafter"/>
</dbReference>
<keyword evidence="2" id="KW-0596">Phosphopantetheine</keyword>
<dbReference type="CDD" id="cd19531">
    <property type="entry name" value="LCL_NRPS-like"/>
    <property type="match status" value="2"/>
</dbReference>
<dbReference type="InterPro" id="IPR032821">
    <property type="entry name" value="PKS_assoc"/>
</dbReference>
<dbReference type="Gene3D" id="3.40.50.12780">
    <property type="entry name" value="N-terminal domain of ligase-like"/>
    <property type="match status" value="1"/>
</dbReference>
<evidence type="ECO:0000256" key="6">
    <source>
        <dbReference type="SAM" id="MobiDB-lite"/>
    </source>
</evidence>
<feature type="domain" description="Carrier" evidence="7">
    <location>
        <begin position="1513"/>
        <end position="1591"/>
    </location>
</feature>
<protein>
    <submittedName>
        <fullName evidence="9">Amino acid adenylation domain-containing protein/natural product biosynthesis luciferase-like monooxygenase protein</fullName>
    </submittedName>
</protein>
<dbReference type="SMART" id="SM00827">
    <property type="entry name" value="PKS_AT"/>
    <property type="match status" value="1"/>
</dbReference>
<dbReference type="InterPro" id="IPR016035">
    <property type="entry name" value="Acyl_Trfase/lysoPLipase"/>
</dbReference>
<feature type="domain" description="Carrier" evidence="7">
    <location>
        <begin position="2953"/>
        <end position="3028"/>
    </location>
</feature>
<dbReference type="PANTHER" id="PTHR45527">
    <property type="entry name" value="NONRIBOSOMAL PEPTIDE SYNTHETASE"/>
    <property type="match status" value="1"/>
</dbReference>
<dbReference type="FunFam" id="3.40.50.980:FF:000001">
    <property type="entry name" value="Non-ribosomal peptide synthetase"/>
    <property type="match status" value="1"/>
</dbReference>
<dbReference type="CDD" id="cd05930">
    <property type="entry name" value="A_NRPS"/>
    <property type="match status" value="1"/>
</dbReference>
<dbReference type="GO" id="GO:0004497">
    <property type="term" value="F:monooxygenase activity"/>
    <property type="evidence" value="ECO:0007669"/>
    <property type="project" value="UniProtKB-KW"/>
</dbReference>
<sequence length="3466" mass="374183">MPVSTTYQGPELEPAEDDPGSVVTALTRAARTRPDAGVVIVGADGEADLLTYPRLLDRARRILGGLRARGVGPGDPVLLCGLPLDDLFPSFWACALGGFRPAMIAEPVEDGSPVAERLSHTWTLLGEPLVLAGSSSARSLAGLAPEVRVVTAVECAEHEPAREHPEARPDEVVLLMLSSGSTGAPKAISLTQRALVLFAASSRRVLDVRPEDVTLNWLPLDHSGSFLLYHLMAVFVGCTNVHVPTEVVLADPLRWLDLMAEHRANHSWAPTFAFQLVADAVADRRPDWDLSGLKTLMCGGEQILLPVLRRFLTALAPCGVDDHVVVPAWGMAETTTAITYGRLDRPGTVLRVLTSSLDGRLVHADVAVPDRDCTTFVAVGEPAHETSVRVVDEHGSALPEDRIGRLHVRSARVTPGYLNNPEATAAAFVDGGWLDTGDLAFLSGGQLVITGRHKDVIILNGHNHFAHEIESVAATVTGVRIGDVAACGIPDERTGSESLAVFFVSVGADDTRIAGEVKRALYGRLRLTAAHVVPVADFPRTPAGKVQRAKLRDRLLSGGPRRDAAGLRRVVADAVAKAAGRRVGDREPFYEAGLSSVSLVVLRQHLESELGGGIPLALLFEHPTIAELAEHLAGDQPSGPPPAPDAAPDTRIAIIGMAARFPGAPTVEQFWANLRAGVDSTRTFTADEAAAAGVPPELITDPDRVLAIGALDDVDAFDAEFFGMTPREAELTHPAQRLFLQCCYHALEQGGYASGADTRIGVYAGSGMNLYGHQSAPATGADDPTTGLQATIGREPDFVATRVAYRLGLTGPAIGVRTACSSSLVAVHLAVQALLNDEADLALAGAAAVHVPQEAGYRWEAGSILSRSGRCRPFDARADGTVGGNGVAAVLLKRLDRALADGDTVHAVILGSAVNNDGASKVGFAAPGVAGQVDVVQRALRRAGVPGDSLSYVEAHGTGTELGDPVEFTALSRVIGADTERRGFCALGSVKGNVGHLDSCAGMAGLVKTVLMLKHGELVPTLNLEQPNPQLRLAESPFVLGTALRKWTTDGGPRRAGVSALGVGGTNAHVVLEEPPVRAEPTPSTDPVIVALSARDPRSLEVLADRLRSHLATHPELRAVDVATSMALGRPHLPHRLAVVGSDAAELADRLTDVARRAGGEQSGELVFAFPGQGVARFGMARELYSAFPVVRRVLDECGQVYAAEFGTGLLRLLLDADGRPDEVWPTETAQPALFAFQVALGRLWESFGVRPALITGHSLGEYAALCLAGAMSLADGVRLTGTRGRLAARCEPGGMLALWADSVVAERIARASGTEVAAVNGPLAHVLAGSLDGLRRAEELLDREGLKRRRLPVDGAFHTALLEPVLPALRERVRSVSLRPTRIPFVSGLDGQVRPAGWQPDADYLVRQARKPVRFDLLLSAVDGYSCLEIGPGEVLTNTAESDRWSAGLRVGEHPVAALLGALGELYVRGVDVTWPEVVRGGRRVPLPGYPFAPVRFPTVAAGERPVPPREPVATEALDAVREAVAEVFGMRREAVPPDRSLFELGADSLTLMNLSRELDRRFGVRVPMRTMFTGADTVRKLASLVKPDREELPEPAPTTDARDLIARQLSLSERLVGLMERQLALLSAPDAGVVSRPDQAPVVKQPVSRSTPVPEPVRVPEPGVTCDFSLYFFGDYPERHERDKYALINTATEFADRHDFHAVWLPERHFHSFGALFPNPSVLAASLAARTERIRLHAGSVVLPLHNPIRVAEEWSVVDNLSGGRVGLCVASGWRATDFALAPQNYGQHRELVHTQLDTVRRLWAGEAVTTTSGSGDEVDVRLYPRPIQASPPLFLAVVGNPDSYRRAAEEDLGVVTNLMAQTVDELADNIALYRRTRAARGLDPAAGRIVVLVHTYLGADAEQARAEAFQPFCDYLRSSLSLFNQVTNSLGFDIDLDNAPAEDVEFLLEQAYRRYCASRALIGSERTAVEVVDRLVAAGVDEIACFVDFGVPADDVLAALPAVDRLRVRYRSRPLPLSPAQRRIWLLEQMFPDSSSYHEPKAIRFDGPLDVSALVGALGRAVNRHPELRTTFGDVAGEPHRLVLPEIDVDCPVLDFTGYDEQDALRSVLDTEGKRVFVLSEGPLILARLLRLGPERHLLFLLVHHIVFDSSSTAVLVRDLAAYYRAWPAQPVDVPPVAVRVPVEADPAVRARDLEFWRRELADLPVLRLPTDRPRPRLRTGAGASTTREFGPDLLRDLRAFGAEQRTTVFMSLLGAIGVVLGTFSGRSDVVVGTAVANRPPDAEREVGLFLDTVAVRLDLSEDPAFTTLLQRIRERTTAAYEHREVPFDELVGALNPERDAARNPLFQVMVEFEQEGEVEFDPPGLSVRLLDVPSDRAPFDLTLYFTQHGGGVRCAVEYDTDLFDESTVTRMLDYVDRVLRQALNAPASRLSELTALTEADRAAVSSWQGAPVEPPDVCLHELVERRAGRVPDAVALLGDGVEVRYRELDERANQVAHRLRARGVGRGDVVAVLLPRGHDLVTAVLGVLKSGAAYLPLDPGLPTARSAFYVEDSGATLVLTTAAVPAEHPALAGLPVLLVEDVDRGLPVGPVPGRTSPDDPAYCIYTSGSTGRPKGVLVPHRGPVNLVRWHLGRHEPLRTAQWTSLSFDVSVQEVFTTLAAGATLVLVDGEARHDLAAVVARYRVERLFLPFTPLKYLVEAQPELPSLREVYSAGEPLVLTPALRRFLARHPECRLYNQYGPTEASVIVTSHRVDPEGEPHPPIGTPIDGVRLRVVDASGRDVPVGVAGELHIGGLPVALGYVGQDSAAFAPDPDEPGARVYRTGDLVRWRSDGTVEFLGRLDDQVKIRGHRVEPGEVEVVLAGLDGVANAAVVVRPDVRGEPELVAYVVPERAATDVSAFRRELARVLPDYLVPRRWVVLDRLPYTVNGKLDRDRLPVPEPDTADRGDAPATRAERLLHDLWQAELGVDAVPVTRSFFELGGHSLTALRLVNRMARDHGVEVSMTEFFRAPTIRGSARRLEAHQGAAVVDTAPMPSSMRRLWQRHHERTDPSVYNVVQRVDIDGRLDPSALARAFRELVRRHAALRSRAVRRDGDLLVEVLDTVEVDVPVIDLAGGPREVDRWCRAQGDVAFSLSEAPLFRLRLARLDGARWVLVVVLNHAICDAWSLGILWRELAELYAAARSGSEAALSPPGLPYTDYARWEHQRLSGERRAELERFWRTELDGLPLRPALPVDRPRPARLSGRGGLHEFAIGAEVADRVGRVATDLGTTPYTVLVSAYAVWLAALCGQPEVAVAASSANRLRLDHEDVFGFIGDAVLLRASVSAAADFAELVVHLQGTLYRALDHQELPLTEVVRLHDPEAADSLFPTTLFTVVTTPPPTFPLTGATSAVTMPTRPGLARNELYVVLVPSDHGIHVVIEYSTDLFDDATAVSMGAAFAETLTSLVDDPGQPLRRGGAQA</sequence>
<dbReference type="GO" id="GO:0016746">
    <property type="term" value="F:acyltransferase activity"/>
    <property type="evidence" value="ECO:0007669"/>
    <property type="project" value="InterPro"/>
</dbReference>
<feature type="domain" description="Ketosynthase family 3 (KS3)" evidence="8">
    <location>
        <begin position="649"/>
        <end position="1074"/>
    </location>
</feature>
<comment type="similarity">
    <text evidence="5">In the C-terminal section; belongs to the NRP synthetase family.</text>
</comment>
<dbReference type="SMART" id="SM00825">
    <property type="entry name" value="PKS_KS"/>
    <property type="match status" value="1"/>
</dbReference>
<dbReference type="SUPFAM" id="SSF52777">
    <property type="entry name" value="CoA-dependent acyltransferases"/>
    <property type="match status" value="4"/>
</dbReference>
<evidence type="ECO:0000256" key="4">
    <source>
        <dbReference type="ARBA" id="ARBA00022679"/>
    </source>
</evidence>
<dbReference type="Gene3D" id="3.30.559.10">
    <property type="entry name" value="Chloramphenicol acetyltransferase-like domain"/>
    <property type="match status" value="2"/>
</dbReference>
<dbReference type="Pfam" id="PF02801">
    <property type="entry name" value="Ketoacyl-synt_C"/>
    <property type="match status" value="1"/>
</dbReference>
<feature type="region of interest" description="Disordered" evidence="6">
    <location>
        <begin position="1637"/>
        <end position="1660"/>
    </location>
</feature>
<dbReference type="Gene3D" id="2.30.38.10">
    <property type="entry name" value="Luciferase, Domain 3"/>
    <property type="match status" value="1"/>
</dbReference>
<dbReference type="InterPro" id="IPR020806">
    <property type="entry name" value="PKS_PP-bd"/>
</dbReference>
<dbReference type="OrthoDB" id="5478077at2"/>
<dbReference type="Pfam" id="PF16197">
    <property type="entry name" value="KAsynt_C_assoc"/>
    <property type="match status" value="1"/>
</dbReference>
<feature type="domain" description="Carrier" evidence="7">
    <location>
        <begin position="561"/>
        <end position="636"/>
    </location>
</feature>
<evidence type="ECO:0000259" key="7">
    <source>
        <dbReference type="PROSITE" id="PS50075"/>
    </source>
</evidence>
<proteinExistence type="inferred from homology"/>
<keyword evidence="3" id="KW-0597">Phosphoprotein</keyword>
<evidence type="ECO:0000256" key="5">
    <source>
        <dbReference type="ARBA" id="ARBA00029443"/>
    </source>
</evidence>
<dbReference type="Pfam" id="PF00698">
    <property type="entry name" value="Acyl_transf_1"/>
    <property type="match status" value="1"/>
</dbReference>
<dbReference type="InterPro" id="IPR000873">
    <property type="entry name" value="AMP-dep_synth/lig_dom"/>
</dbReference>
<dbReference type="GO" id="GO:0044550">
    <property type="term" value="P:secondary metabolite biosynthetic process"/>
    <property type="evidence" value="ECO:0007669"/>
    <property type="project" value="TreeGrafter"/>
</dbReference>
<dbReference type="PROSITE" id="PS00012">
    <property type="entry name" value="PHOSPHOPANTETHEINE"/>
    <property type="match status" value="2"/>
</dbReference>
<dbReference type="Gene3D" id="3.30.70.3290">
    <property type="match status" value="1"/>
</dbReference>
<dbReference type="Pfam" id="PF00109">
    <property type="entry name" value="ketoacyl-synt"/>
    <property type="match status" value="1"/>
</dbReference>
<dbReference type="Pfam" id="PF00296">
    <property type="entry name" value="Bac_luciferase"/>
    <property type="match status" value="1"/>
</dbReference>
<dbReference type="GO" id="GO:0043041">
    <property type="term" value="P:amino acid activation for nonribosomal peptide biosynthetic process"/>
    <property type="evidence" value="ECO:0007669"/>
    <property type="project" value="TreeGrafter"/>
</dbReference>
<dbReference type="InterPro" id="IPR024011">
    <property type="entry name" value="Biosynth_lucif-like_mOase_dom"/>
</dbReference>
<dbReference type="PROSITE" id="PS00455">
    <property type="entry name" value="AMP_BINDING"/>
    <property type="match status" value="1"/>
</dbReference>
<dbReference type="GO" id="GO:0008610">
    <property type="term" value="P:lipid biosynthetic process"/>
    <property type="evidence" value="ECO:0007669"/>
    <property type="project" value="UniProtKB-ARBA"/>
</dbReference>
<dbReference type="InterPro" id="IPR014030">
    <property type="entry name" value="Ketoacyl_synth_N"/>
</dbReference>
<dbReference type="Gene3D" id="3.20.20.30">
    <property type="entry name" value="Luciferase-like domain"/>
    <property type="match status" value="1"/>
</dbReference>
<dbReference type="Gene3D" id="3.30.300.30">
    <property type="match status" value="2"/>
</dbReference>
<dbReference type="Gene3D" id="3.40.47.10">
    <property type="match status" value="1"/>
</dbReference>
<evidence type="ECO:0000313" key="9">
    <source>
        <dbReference type="EMBL" id="PSL52117.1"/>
    </source>
</evidence>
<evidence type="ECO:0000256" key="1">
    <source>
        <dbReference type="ARBA" id="ARBA00001957"/>
    </source>
</evidence>
<dbReference type="CDD" id="cd00833">
    <property type="entry name" value="PKS"/>
    <property type="match status" value="1"/>
</dbReference>
<dbReference type="PROSITE" id="PS50075">
    <property type="entry name" value="CARRIER"/>
    <property type="match status" value="3"/>
</dbReference>
<dbReference type="InterPro" id="IPR016036">
    <property type="entry name" value="Malonyl_transacylase_ACP-bd"/>
</dbReference>
<dbReference type="Gene3D" id="3.40.50.980">
    <property type="match status" value="2"/>
</dbReference>
<dbReference type="SUPFAM" id="SSF51679">
    <property type="entry name" value="Bacterial luciferase-like"/>
    <property type="match status" value="1"/>
</dbReference>
<dbReference type="InterPro" id="IPR006162">
    <property type="entry name" value="Ppantetheine_attach_site"/>
</dbReference>
<dbReference type="PROSITE" id="PS52004">
    <property type="entry name" value="KS3_2"/>
    <property type="match status" value="1"/>
</dbReference>
<dbReference type="Proteomes" id="UP000241118">
    <property type="component" value="Unassembled WGS sequence"/>
</dbReference>
<dbReference type="InterPro" id="IPR025110">
    <property type="entry name" value="AMP-bd_C"/>
</dbReference>
<dbReference type="GO" id="GO:0016705">
    <property type="term" value="F:oxidoreductase activity, acting on paired donors, with incorporation or reduction of molecular oxygen"/>
    <property type="evidence" value="ECO:0007669"/>
    <property type="project" value="InterPro"/>
</dbReference>
<dbReference type="InterPro" id="IPR009081">
    <property type="entry name" value="PP-bd_ACP"/>
</dbReference>
<comment type="caution">
    <text evidence="9">The sequence shown here is derived from an EMBL/GenBank/DDBJ whole genome shotgun (WGS) entry which is preliminary data.</text>
</comment>
<dbReference type="Pfam" id="PF00501">
    <property type="entry name" value="AMP-binding"/>
    <property type="match status" value="2"/>
</dbReference>
<dbReference type="GO" id="GO:0031177">
    <property type="term" value="F:phosphopantetheine binding"/>
    <property type="evidence" value="ECO:0007669"/>
    <property type="project" value="InterPro"/>
</dbReference>
<dbReference type="InterPro" id="IPR010071">
    <property type="entry name" value="AA_adenyl_dom"/>
</dbReference>
<feature type="region of interest" description="Disordered" evidence="6">
    <location>
        <begin position="2935"/>
        <end position="2954"/>
    </location>
</feature>
<feature type="region of interest" description="Disordered" evidence="6">
    <location>
        <begin position="1"/>
        <end position="20"/>
    </location>
</feature>
<dbReference type="InterPro" id="IPR014043">
    <property type="entry name" value="Acyl_transferase_dom"/>
</dbReference>
<keyword evidence="10" id="KW-1185">Reference proteome</keyword>
<dbReference type="InterPro" id="IPR045851">
    <property type="entry name" value="AMP-bd_C_sf"/>
</dbReference>
<dbReference type="InterPro" id="IPR001242">
    <property type="entry name" value="Condensation_dom"/>
</dbReference>
<keyword evidence="4" id="KW-0808">Transferase</keyword>
<dbReference type="Pfam" id="PF13193">
    <property type="entry name" value="AMP-binding_C"/>
    <property type="match status" value="1"/>
</dbReference>
<dbReference type="NCBIfam" id="TIGR04020">
    <property type="entry name" value="seco_metab_LLM"/>
    <property type="match status" value="1"/>
</dbReference>
<dbReference type="InterPro" id="IPR001227">
    <property type="entry name" value="Ac_transferase_dom_sf"/>
</dbReference>
<dbReference type="Pfam" id="PF00550">
    <property type="entry name" value="PP-binding"/>
    <property type="match status" value="3"/>
</dbReference>
<accession>A0A2P8I0X7</accession>
<dbReference type="NCBIfam" id="TIGR01733">
    <property type="entry name" value="AA-adenyl-dom"/>
    <property type="match status" value="1"/>
</dbReference>
<dbReference type="Gene3D" id="3.40.366.10">
    <property type="entry name" value="Malonyl-Coenzyme A Acyl Carrier Protein, domain 2"/>
    <property type="match status" value="1"/>
</dbReference>
<dbReference type="InterPro" id="IPR020845">
    <property type="entry name" value="AMP-binding_CS"/>
</dbReference>
<keyword evidence="9" id="KW-0503">Monooxygenase</keyword>